<keyword evidence="2" id="KW-0472">Membrane</keyword>
<proteinExistence type="predicted"/>
<evidence type="ECO:0000256" key="2">
    <source>
        <dbReference type="SAM" id="Phobius"/>
    </source>
</evidence>
<keyword evidence="5" id="KW-1185">Reference proteome</keyword>
<dbReference type="GO" id="GO:0003677">
    <property type="term" value="F:DNA binding"/>
    <property type="evidence" value="ECO:0007669"/>
    <property type="project" value="UniProtKB-KW"/>
</dbReference>
<evidence type="ECO:0000259" key="3">
    <source>
        <dbReference type="PROSITE" id="PS50943"/>
    </source>
</evidence>
<keyword evidence="2" id="KW-0812">Transmembrane</keyword>
<feature type="domain" description="HTH cro/C1-type" evidence="3">
    <location>
        <begin position="7"/>
        <end position="61"/>
    </location>
</feature>
<dbReference type="AlphaFoldDB" id="A0A3E3K2T8"/>
<feature type="transmembrane region" description="Helical" evidence="2">
    <location>
        <begin position="142"/>
        <end position="168"/>
    </location>
</feature>
<comment type="caution">
    <text evidence="4">The sequence shown here is derived from an EMBL/GenBank/DDBJ whole genome shotgun (WGS) entry which is preliminary data.</text>
</comment>
<keyword evidence="1" id="KW-0238">DNA-binding</keyword>
<dbReference type="PROSITE" id="PS50943">
    <property type="entry name" value="HTH_CROC1"/>
    <property type="match status" value="1"/>
</dbReference>
<gene>
    <name evidence="4" type="ORF">DW016_07145</name>
</gene>
<organism evidence="4 5">
    <name type="scientific">Sellimonas intestinalis</name>
    <dbReference type="NCBI Taxonomy" id="1653434"/>
    <lineage>
        <taxon>Bacteria</taxon>
        <taxon>Bacillati</taxon>
        <taxon>Bacillota</taxon>
        <taxon>Clostridia</taxon>
        <taxon>Lachnospirales</taxon>
        <taxon>Lachnospiraceae</taxon>
        <taxon>Sellimonas</taxon>
    </lineage>
</organism>
<dbReference type="InterPro" id="IPR001387">
    <property type="entry name" value="Cro/C1-type_HTH"/>
</dbReference>
<dbReference type="Gene3D" id="1.10.260.40">
    <property type="entry name" value="lambda repressor-like DNA-binding domains"/>
    <property type="match status" value="1"/>
</dbReference>
<dbReference type="RefSeq" id="WP_048620633.1">
    <property type="nucleotide sequence ID" value="NZ_CALBAT010000017.1"/>
</dbReference>
<keyword evidence="2" id="KW-1133">Transmembrane helix</keyword>
<dbReference type="PANTHER" id="PTHR46558:SF13">
    <property type="entry name" value="HTH-TYPE TRANSCRIPTIONAL REGULATOR IMMR"/>
    <property type="match status" value="1"/>
</dbReference>
<reference evidence="4 5" key="1">
    <citation type="submission" date="2018-08" db="EMBL/GenBank/DDBJ databases">
        <title>A genome reference for cultivated species of the human gut microbiota.</title>
        <authorList>
            <person name="Zou Y."/>
            <person name="Xue W."/>
            <person name="Luo G."/>
        </authorList>
    </citation>
    <scope>NUCLEOTIDE SEQUENCE [LARGE SCALE GENOMIC DNA]</scope>
    <source>
        <strain evidence="4 5">AF37-2AT</strain>
    </source>
</reference>
<accession>A0A3E3K2T8</accession>
<dbReference type="PANTHER" id="PTHR46558">
    <property type="entry name" value="TRACRIPTIONAL REGULATORY PROTEIN-RELATED-RELATED"/>
    <property type="match status" value="1"/>
</dbReference>
<dbReference type="CDD" id="cd00093">
    <property type="entry name" value="HTH_XRE"/>
    <property type="match status" value="1"/>
</dbReference>
<dbReference type="OrthoDB" id="9801008at2"/>
<dbReference type="EMBL" id="QVLX01000003">
    <property type="protein sequence ID" value="RGE87878.1"/>
    <property type="molecule type" value="Genomic_DNA"/>
</dbReference>
<name>A0A3E3K2T8_9FIRM</name>
<dbReference type="SUPFAM" id="SSF47413">
    <property type="entry name" value="lambda repressor-like DNA-binding domains"/>
    <property type="match status" value="1"/>
</dbReference>
<dbReference type="InterPro" id="IPR010982">
    <property type="entry name" value="Lambda_DNA-bd_dom_sf"/>
</dbReference>
<evidence type="ECO:0000313" key="5">
    <source>
        <dbReference type="Proteomes" id="UP000261080"/>
    </source>
</evidence>
<dbReference type="SMART" id="SM00530">
    <property type="entry name" value="HTH_XRE"/>
    <property type="match status" value="1"/>
</dbReference>
<protein>
    <submittedName>
        <fullName evidence="4">XRE family transcriptional regulator</fullName>
    </submittedName>
</protein>
<evidence type="ECO:0000313" key="4">
    <source>
        <dbReference type="EMBL" id="RGE87878.1"/>
    </source>
</evidence>
<evidence type="ECO:0000256" key="1">
    <source>
        <dbReference type="ARBA" id="ARBA00023125"/>
    </source>
</evidence>
<dbReference type="Pfam" id="PF01381">
    <property type="entry name" value="HTH_3"/>
    <property type="match status" value="1"/>
</dbReference>
<dbReference type="GeneID" id="97191681"/>
<sequence length="263" mass="28544">MELSEKIQMLRKKEGLSQEGFAEKMGVSRQAVSKWELGVSKPDVDKILLMSKLFDVSCDYLLKDQVENDKEEKVIYYQEVKPWKFEKKSRHTLLGLPLYHICFQGTRMGGRMNFKMTTAKGVLAIGCKAKGILSIGIVARGLLSLGVASAGLFSFGAVSLGLISLGALSVGLVAGGNICVGVIAFGNLAVGVYSLGNCAVANKIALGNYAHAHIAIGNSVHGVKELLLQDSNFSDMNPAIVKKMILGEFPKTWSVIQRLFTMW</sequence>
<dbReference type="Proteomes" id="UP000261080">
    <property type="component" value="Unassembled WGS sequence"/>
</dbReference>
<feature type="transmembrane region" description="Helical" evidence="2">
    <location>
        <begin position="174"/>
        <end position="195"/>
    </location>
</feature>